<proteinExistence type="predicted"/>
<evidence type="ECO:0000256" key="1">
    <source>
        <dbReference type="SAM" id="MobiDB-lite"/>
    </source>
</evidence>
<dbReference type="AlphaFoldDB" id="A0A934N3J3"/>
<dbReference type="EMBL" id="JAEMNX010000031">
    <property type="protein sequence ID" value="MBJ7539752.1"/>
    <property type="molecule type" value="Genomic_DNA"/>
</dbReference>
<evidence type="ECO:0000313" key="3">
    <source>
        <dbReference type="Proteomes" id="UP000628710"/>
    </source>
</evidence>
<gene>
    <name evidence="2" type="ORF">I8J31_18935</name>
</gene>
<protein>
    <submittedName>
        <fullName evidence="2">Uncharacterized protein</fullName>
    </submittedName>
</protein>
<keyword evidence="3" id="KW-1185">Reference proteome</keyword>
<name>A0A934N3J3_9GAMM</name>
<accession>A0A934N3J3</accession>
<feature type="compositionally biased region" description="Basic residues" evidence="1">
    <location>
        <begin position="58"/>
        <end position="75"/>
    </location>
</feature>
<reference evidence="2" key="1">
    <citation type="submission" date="2020-12" db="EMBL/GenBank/DDBJ databases">
        <title>Marinomonas arctica sp. nov., a psychrotolerant bacterium isolated from the Arctic.</title>
        <authorList>
            <person name="Zhang Y."/>
        </authorList>
    </citation>
    <scope>NUCLEOTIDE SEQUENCE</scope>
    <source>
        <strain evidence="2">C1424</strain>
    </source>
</reference>
<comment type="caution">
    <text evidence="2">The sequence shown here is derived from an EMBL/GenBank/DDBJ whole genome shotgun (WGS) entry which is preliminary data.</text>
</comment>
<evidence type="ECO:0000313" key="2">
    <source>
        <dbReference type="EMBL" id="MBJ7539752.1"/>
    </source>
</evidence>
<feature type="region of interest" description="Disordered" evidence="1">
    <location>
        <begin position="40"/>
        <end position="136"/>
    </location>
</feature>
<dbReference type="Proteomes" id="UP000628710">
    <property type="component" value="Unassembled WGS sequence"/>
</dbReference>
<organism evidence="2 3">
    <name type="scientific">Marinomonas transparens</name>
    <dbReference type="NCBI Taxonomy" id="2795388"/>
    <lineage>
        <taxon>Bacteria</taxon>
        <taxon>Pseudomonadati</taxon>
        <taxon>Pseudomonadota</taxon>
        <taxon>Gammaproteobacteria</taxon>
        <taxon>Oceanospirillales</taxon>
        <taxon>Oceanospirillaceae</taxon>
        <taxon>Marinomonas</taxon>
    </lineage>
</organism>
<dbReference type="RefSeq" id="WP_199470147.1">
    <property type="nucleotide sequence ID" value="NZ_JAEMNX010000031.1"/>
</dbReference>
<sequence>MDYKDEMRKLIDIVKQQSFTAPLEQTLDDMKAMANAVKDMSDRIDLRVRKSLQPTDKAKKKTAKKKTAKKSKGITKAKPFPSVKPPQPSVSNTTQQATPNSAVGSQSFTSKDISDIRNDYLQKQSELQPIKPQSPF</sequence>
<feature type="compositionally biased region" description="Polar residues" evidence="1">
    <location>
        <begin position="89"/>
        <end position="111"/>
    </location>
</feature>